<comment type="caution">
    <text evidence="5">The sequence shown here is derived from an EMBL/GenBank/DDBJ whole genome shotgun (WGS) entry which is preliminary data.</text>
</comment>
<accession>A0A0A2GZ56</accession>
<comment type="similarity">
    <text evidence="1">Belongs to the bacterial ribosomal protein bTHX family.</text>
</comment>
<dbReference type="InterPro" id="IPR030826">
    <property type="entry name" value="Ribosomal_bTHX/bTHXc/bTHXm"/>
</dbReference>
<dbReference type="RefSeq" id="WP_035327856.1">
    <property type="nucleotide sequence ID" value="NZ_CP015125.1"/>
</dbReference>
<name>A0A0A2GZ56_9FLAO</name>
<sequence length="39" mass="4446">MGRGDKKSRRGKISRGTFGARRRKKGRKKAKEAAKMEKV</sequence>
<evidence type="ECO:0000256" key="1">
    <source>
        <dbReference type="ARBA" id="ARBA00010834"/>
    </source>
</evidence>
<proteinExistence type="inferred from homology"/>
<organism evidence="5 6">
    <name type="scientific">Dokdonia donghaensis DSW-1</name>
    <dbReference type="NCBI Taxonomy" id="1300343"/>
    <lineage>
        <taxon>Bacteria</taxon>
        <taxon>Pseudomonadati</taxon>
        <taxon>Bacteroidota</taxon>
        <taxon>Flavobacteriia</taxon>
        <taxon>Flavobacteriales</taxon>
        <taxon>Flavobacteriaceae</taxon>
        <taxon>Dokdonia</taxon>
    </lineage>
</organism>
<keyword evidence="2" id="KW-0689">Ribosomal protein</keyword>
<feature type="compositionally biased region" description="Basic residues" evidence="4">
    <location>
        <begin position="1"/>
        <end position="13"/>
    </location>
</feature>
<dbReference type="PATRIC" id="fig|1300343.5.peg.1436"/>
<evidence type="ECO:0000256" key="4">
    <source>
        <dbReference type="SAM" id="MobiDB-lite"/>
    </source>
</evidence>
<dbReference type="AlphaFoldDB" id="A0A0A2GZ56"/>
<evidence type="ECO:0000313" key="5">
    <source>
        <dbReference type="EMBL" id="KGO07621.1"/>
    </source>
</evidence>
<keyword evidence="6" id="KW-1185">Reference proteome</keyword>
<evidence type="ECO:0000256" key="2">
    <source>
        <dbReference type="ARBA" id="ARBA00022980"/>
    </source>
</evidence>
<dbReference type="EMBL" id="JSAQ01000001">
    <property type="protein sequence ID" value="KGO07621.1"/>
    <property type="molecule type" value="Genomic_DNA"/>
</dbReference>
<dbReference type="GO" id="GO:1990904">
    <property type="term" value="C:ribonucleoprotein complex"/>
    <property type="evidence" value="ECO:0007669"/>
    <property type="project" value="UniProtKB-KW"/>
</dbReference>
<gene>
    <name evidence="5" type="ORF">NV36_12745</name>
</gene>
<dbReference type="NCBIfam" id="TIGR04560">
    <property type="entry name" value="ribo_THX"/>
    <property type="match status" value="1"/>
</dbReference>
<dbReference type="KEGG" id="ddo:I597_1428"/>
<feature type="region of interest" description="Disordered" evidence="4">
    <location>
        <begin position="1"/>
        <end position="39"/>
    </location>
</feature>
<dbReference type="Proteomes" id="UP000030140">
    <property type="component" value="Unassembled WGS sequence"/>
</dbReference>
<dbReference type="GO" id="GO:0005840">
    <property type="term" value="C:ribosome"/>
    <property type="evidence" value="ECO:0007669"/>
    <property type="project" value="UniProtKB-KW"/>
</dbReference>
<feature type="compositionally biased region" description="Basic residues" evidence="4">
    <location>
        <begin position="20"/>
        <end position="30"/>
    </location>
</feature>
<evidence type="ECO:0000256" key="3">
    <source>
        <dbReference type="ARBA" id="ARBA00023274"/>
    </source>
</evidence>
<evidence type="ECO:0000313" key="6">
    <source>
        <dbReference type="Proteomes" id="UP000030140"/>
    </source>
</evidence>
<keyword evidence="3" id="KW-0687">Ribonucleoprotein</keyword>
<protein>
    <submittedName>
        <fullName evidence="5">MFS transporter</fullName>
    </submittedName>
</protein>
<reference evidence="5 6" key="1">
    <citation type="submission" date="2014-10" db="EMBL/GenBank/DDBJ databases">
        <title>Draft genome sequence of the proteorhodopsin-containing marine bacterium Dokdonia donghaensis.</title>
        <authorList>
            <person name="Gomez-Consarnau L."/>
            <person name="Gonzalez J.M."/>
            <person name="Riedel T."/>
            <person name="Jaenicke S."/>
            <person name="Wagner-Doebler I."/>
            <person name="Fuhrman J.A."/>
        </authorList>
    </citation>
    <scope>NUCLEOTIDE SEQUENCE [LARGE SCALE GENOMIC DNA]</scope>
    <source>
        <strain evidence="5 6">DSW-1</strain>
    </source>
</reference>